<name>A0A1J7I507_9PEZI</name>
<keyword evidence="5" id="KW-1185">Reference proteome</keyword>
<dbReference type="GO" id="GO:0031624">
    <property type="term" value="F:ubiquitin conjugating enzyme binding"/>
    <property type="evidence" value="ECO:0007669"/>
    <property type="project" value="TreeGrafter"/>
</dbReference>
<dbReference type="Gene3D" id="1.10.238.10">
    <property type="entry name" value="EF-hand"/>
    <property type="match status" value="1"/>
</dbReference>
<evidence type="ECO:0000259" key="3">
    <source>
        <dbReference type="PROSITE" id="PS51229"/>
    </source>
</evidence>
<evidence type="ECO:0000256" key="1">
    <source>
        <dbReference type="ARBA" id="ARBA00022786"/>
    </source>
</evidence>
<dbReference type="Gene3D" id="1.10.238.200">
    <property type="entry name" value="Cullin, PONY binding domain"/>
    <property type="match status" value="1"/>
</dbReference>
<dbReference type="EMBL" id="KV875110">
    <property type="protein sequence ID" value="OIW22719.1"/>
    <property type="molecule type" value="Genomic_DNA"/>
</dbReference>
<dbReference type="OrthoDB" id="27198at2759"/>
<comment type="function">
    <text evidence="2">Neddylation of cullins play an essential role in the regulation of SCF-type complexes activity.</text>
</comment>
<dbReference type="AlphaFoldDB" id="A0A1J7I507"/>
<sequence length="276" mass="31001">MPLTASQKTAVQTFVTTTGASEKIAQRYLKNSGFRLDAAVNQYFESNGISIPSPQPSASSKRDDAKLDQMFDDMRDPEKDAKDEIGVESLMKYFAVLGVNPETCEIFVVLDIVQATSFGLITRKGFVDGWKATGVPPSISAHKKHIKDLTKSLSTDVSYFKKVYRAAFTAGKEPDQKALGLDHAVVYWDMVFSPPGMAWETATTDWLAEWKEFLGEKWTRSVNKDMWNQTLEFALKSMEDESLGFWSEDAAWPGVIDEFVMWCRENKRGGVMEVDS</sequence>
<evidence type="ECO:0000313" key="5">
    <source>
        <dbReference type="Proteomes" id="UP000182658"/>
    </source>
</evidence>
<protein>
    <recommendedName>
        <fullName evidence="2">Defective in cullin neddylation protein</fullName>
    </recommendedName>
</protein>
<dbReference type="InterPro" id="IPR005176">
    <property type="entry name" value="PONY_dom"/>
</dbReference>
<dbReference type="FunCoup" id="A0A1J7I507">
    <property type="interactions" value="401"/>
</dbReference>
<dbReference type="GO" id="GO:0032182">
    <property type="term" value="F:ubiquitin-like protein binding"/>
    <property type="evidence" value="ECO:0007669"/>
    <property type="project" value="TreeGrafter"/>
</dbReference>
<dbReference type="Pfam" id="PF03556">
    <property type="entry name" value="Cullin_binding"/>
    <property type="match status" value="1"/>
</dbReference>
<proteinExistence type="predicted"/>
<keyword evidence="1" id="KW-0833">Ubl conjugation pathway</keyword>
<dbReference type="PROSITE" id="PS51229">
    <property type="entry name" value="DCUN1"/>
    <property type="match status" value="1"/>
</dbReference>
<feature type="domain" description="DCUN1" evidence="3">
    <location>
        <begin position="62"/>
        <end position="264"/>
    </location>
</feature>
<dbReference type="GO" id="GO:0097602">
    <property type="term" value="F:cullin family protein binding"/>
    <property type="evidence" value="ECO:0007669"/>
    <property type="project" value="TreeGrafter"/>
</dbReference>
<dbReference type="PANTHER" id="PTHR12281:SF31">
    <property type="entry name" value="DCN1-LIKE PROTEIN 3"/>
    <property type="match status" value="1"/>
</dbReference>
<dbReference type="InterPro" id="IPR014764">
    <property type="entry name" value="DCN-prot"/>
</dbReference>
<dbReference type="STRING" id="1408157.A0A1J7I507"/>
<evidence type="ECO:0000313" key="4">
    <source>
        <dbReference type="EMBL" id="OIW22719.1"/>
    </source>
</evidence>
<dbReference type="Gene3D" id="1.10.8.10">
    <property type="entry name" value="DNA helicase RuvA subunit, C-terminal domain"/>
    <property type="match status" value="1"/>
</dbReference>
<gene>
    <name evidence="4" type="ORF">CONLIGDRAFT_657981</name>
</gene>
<dbReference type="InterPro" id="IPR042460">
    <property type="entry name" value="DCN1-like_PONY"/>
</dbReference>
<reference evidence="4 5" key="1">
    <citation type="submission" date="2016-10" db="EMBL/GenBank/DDBJ databases">
        <title>Draft genome sequence of Coniochaeta ligniaria NRRL30616, a lignocellulolytic fungus for bioabatement of inhibitors in plant biomass hydrolysates.</title>
        <authorList>
            <consortium name="DOE Joint Genome Institute"/>
            <person name="Jimenez D.J."/>
            <person name="Hector R.E."/>
            <person name="Riley R."/>
            <person name="Sun H."/>
            <person name="Grigoriev I.V."/>
            <person name="Van Elsas J.D."/>
            <person name="Nichols N.N."/>
        </authorList>
    </citation>
    <scope>NUCLEOTIDE SEQUENCE [LARGE SCALE GENOMIC DNA]</scope>
    <source>
        <strain evidence="4 5">NRRL 30616</strain>
    </source>
</reference>
<dbReference type="Proteomes" id="UP000182658">
    <property type="component" value="Unassembled WGS sequence"/>
</dbReference>
<dbReference type="GO" id="GO:0045116">
    <property type="term" value="P:protein neddylation"/>
    <property type="evidence" value="ECO:0007669"/>
    <property type="project" value="TreeGrafter"/>
</dbReference>
<dbReference type="GO" id="GO:0000151">
    <property type="term" value="C:ubiquitin ligase complex"/>
    <property type="evidence" value="ECO:0007669"/>
    <property type="project" value="TreeGrafter"/>
</dbReference>
<dbReference type="PANTHER" id="PTHR12281">
    <property type="entry name" value="RP42 RELATED"/>
    <property type="match status" value="1"/>
</dbReference>
<dbReference type="Pfam" id="PF14555">
    <property type="entry name" value="UBA_4"/>
    <property type="match status" value="1"/>
</dbReference>
<dbReference type="InParanoid" id="A0A1J7I507"/>
<dbReference type="SUPFAM" id="SSF46934">
    <property type="entry name" value="UBA-like"/>
    <property type="match status" value="1"/>
</dbReference>
<evidence type="ECO:0000256" key="2">
    <source>
        <dbReference type="RuleBase" id="RU410713"/>
    </source>
</evidence>
<accession>A0A1J7I507</accession>
<dbReference type="InterPro" id="IPR009060">
    <property type="entry name" value="UBA-like_sf"/>
</dbReference>
<organism evidence="4 5">
    <name type="scientific">Coniochaeta ligniaria NRRL 30616</name>
    <dbReference type="NCBI Taxonomy" id="1408157"/>
    <lineage>
        <taxon>Eukaryota</taxon>
        <taxon>Fungi</taxon>
        <taxon>Dikarya</taxon>
        <taxon>Ascomycota</taxon>
        <taxon>Pezizomycotina</taxon>
        <taxon>Sordariomycetes</taxon>
        <taxon>Sordariomycetidae</taxon>
        <taxon>Coniochaetales</taxon>
        <taxon>Coniochaetaceae</taxon>
        <taxon>Coniochaeta</taxon>
    </lineage>
</organism>